<dbReference type="InterPro" id="IPR009061">
    <property type="entry name" value="DNA-bd_dom_put_sf"/>
</dbReference>
<reference evidence="2 3" key="1">
    <citation type="submission" date="2019-03" db="EMBL/GenBank/DDBJ databases">
        <title>Draft genome sequences of novel Actinobacteria.</title>
        <authorList>
            <person name="Sahin N."/>
            <person name="Ay H."/>
            <person name="Saygin H."/>
        </authorList>
    </citation>
    <scope>NUCLEOTIDE SEQUENCE [LARGE SCALE GENOMIC DNA]</scope>
    <source>
        <strain evidence="2 3">5K548</strain>
    </source>
</reference>
<proteinExistence type="predicted"/>
<keyword evidence="2" id="KW-0238">DNA-binding</keyword>
<dbReference type="RefSeq" id="WP_132681195.1">
    <property type="nucleotide sequence ID" value="NZ_SMLA01000004.1"/>
</dbReference>
<feature type="domain" description="Helix-turn-helix" evidence="1">
    <location>
        <begin position="25"/>
        <end position="76"/>
    </location>
</feature>
<gene>
    <name evidence="2" type="ORF">E1202_04260</name>
</gene>
<organism evidence="2 3">
    <name type="scientific">Saccharopolyspora karakumensis</name>
    <dbReference type="NCBI Taxonomy" id="2530386"/>
    <lineage>
        <taxon>Bacteria</taxon>
        <taxon>Bacillati</taxon>
        <taxon>Actinomycetota</taxon>
        <taxon>Actinomycetes</taxon>
        <taxon>Pseudonocardiales</taxon>
        <taxon>Pseudonocardiaceae</taxon>
        <taxon>Saccharopolyspora</taxon>
    </lineage>
</organism>
<dbReference type="InterPro" id="IPR041657">
    <property type="entry name" value="HTH_17"/>
</dbReference>
<comment type="caution">
    <text evidence="2">The sequence shown here is derived from an EMBL/GenBank/DDBJ whole genome shotgun (WGS) entry which is preliminary data.</text>
</comment>
<dbReference type="AlphaFoldDB" id="A0A4R5C1N6"/>
<evidence type="ECO:0000259" key="1">
    <source>
        <dbReference type="Pfam" id="PF12728"/>
    </source>
</evidence>
<accession>A0A4R5C1N6</accession>
<dbReference type="Pfam" id="PF12728">
    <property type="entry name" value="HTH_17"/>
    <property type="match status" value="1"/>
</dbReference>
<evidence type="ECO:0000313" key="3">
    <source>
        <dbReference type="Proteomes" id="UP000294723"/>
    </source>
</evidence>
<evidence type="ECO:0000313" key="2">
    <source>
        <dbReference type="EMBL" id="TDD91953.1"/>
    </source>
</evidence>
<dbReference type="EMBL" id="SMLA01000004">
    <property type="protein sequence ID" value="TDD91953.1"/>
    <property type="molecule type" value="Genomic_DNA"/>
</dbReference>
<dbReference type="GO" id="GO:0003677">
    <property type="term" value="F:DNA binding"/>
    <property type="evidence" value="ECO:0007669"/>
    <property type="project" value="UniProtKB-KW"/>
</dbReference>
<dbReference type="Proteomes" id="UP000294723">
    <property type="component" value="Unassembled WGS sequence"/>
</dbReference>
<name>A0A4R5C1N6_9PSEU</name>
<dbReference type="SUPFAM" id="SSF46955">
    <property type="entry name" value="Putative DNA-binding domain"/>
    <property type="match status" value="1"/>
</dbReference>
<sequence length="80" mass="9323">MTDRVRSLSSSRPKETAVKTRRREYLSIPDLCAELGISRDTFYKWRARGTAPRCTKLPNGALRILRDDLEDWLNDRKEVA</sequence>
<keyword evidence="3" id="KW-1185">Reference proteome</keyword>
<protein>
    <submittedName>
        <fullName evidence="2">DNA-binding protein</fullName>
    </submittedName>
</protein>